<accession>A0A6B9J5B3</accession>
<evidence type="ECO:0000313" key="1">
    <source>
        <dbReference type="EMBL" id="QGZ16041.1"/>
    </source>
</evidence>
<dbReference type="EMBL" id="MN718199">
    <property type="protein sequence ID" value="QGZ16041.1"/>
    <property type="molecule type" value="Genomic_DNA"/>
</dbReference>
<name>A0A6B9J5B3_9CAUD</name>
<organism evidence="1 2">
    <name type="scientific">Vibrio phage vB_VchM_Kuja</name>
    <dbReference type="NCBI Taxonomy" id="2686437"/>
    <lineage>
        <taxon>Viruses</taxon>
        <taxon>Duplodnaviria</taxon>
        <taxon>Heunggongvirae</taxon>
        <taxon>Uroviricota</taxon>
        <taxon>Caudoviricetes</taxon>
        <taxon>Pantevenvirales</taxon>
        <taxon>Ackermannviridae</taxon>
        <taxon>Kujavirus</taxon>
        <taxon>Kujavirus kuja</taxon>
    </lineage>
</organism>
<gene>
    <name evidence="1" type="ORF">Kuja_0500</name>
</gene>
<evidence type="ECO:0000313" key="2">
    <source>
        <dbReference type="Proteomes" id="UP000433471"/>
    </source>
</evidence>
<dbReference type="Gene3D" id="3.40.91.30">
    <property type="match status" value="1"/>
</dbReference>
<protein>
    <submittedName>
        <fullName evidence="1">Uncharacterized protein</fullName>
    </submittedName>
</protein>
<proteinExistence type="predicted"/>
<sequence>MILGTQTQGIKALPMMDYILMAINHPAPNFGPLAQWLEVVMQLQCKYCGKTCGNTGGLAVHESACKNNINIKPKKPKSEAWLKAMSERRGNGQNQFTKAKQEGRECIVSQDTREKLSVASSNIEWTDQRRKAHSERMKRAVSENPSSYSSNNVCGRNCIEYRGHKLKGNWELLVAKWLDANNIEWEGETHPQEYIWRESPHLYFPDFYLPAYECFIEVKGYKTERDECKWAYCTKPLYIIRGEHIKLLDTNTFDTIKELIRYKGL</sequence>
<reference evidence="1 2" key="1">
    <citation type="submission" date="2019-11" db="EMBL/GenBank/DDBJ databases">
        <title>Characterization of a novel member of the family Ackermannviridae.</title>
        <authorList>
            <person name="Maina A.N."/>
            <person name="Mwaura F.B."/>
            <person name="Jumba M."/>
        </authorList>
    </citation>
    <scope>NUCLEOTIDE SEQUENCE [LARGE SCALE GENOMIC DNA]</scope>
</reference>
<dbReference type="Proteomes" id="UP000433471">
    <property type="component" value="Segment"/>
</dbReference>
<keyword evidence="2" id="KW-1185">Reference proteome</keyword>